<evidence type="ECO:0000256" key="3">
    <source>
        <dbReference type="ARBA" id="ARBA00023295"/>
    </source>
</evidence>
<dbReference type="InterPro" id="IPR018077">
    <property type="entry name" value="Glyco_hydro_fam25_subgr"/>
</dbReference>
<dbReference type="Pfam" id="PF01183">
    <property type="entry name" value="Glyco_hydro_25"/>
    <property type="match status" value="1"/>
</dbReference>
<dbReference type="Pfam" id="PF08230">
    <property type="entry name" value="CW_7"/>
    <property type="match status" value="3"/>
</dbReference>
<keyword evidence="2" id="KW-0378">Hydrolase</keyword>
<evidence type="ECO:0000256" key="1">
    <source>
        <dbReference type="ARBA" id="ARBA00010646"/>
    </source>
</evidence>
<accession>A0A4Q2K5Z2</accession>
<dbReference type="InterPro" id="IPR002053">
    <property type="entry name" value="Glyco_hydro_25"/>
</dbReference>
<feature type="domain" description="Cpl-7 lysozyme C-terminal" evidence="4">
    <location>
        <begin position="288"/>
        <end position="326"/>
    </location>
</feature>
<dbReference type="GO" id="GO:0016998">
    <property type="term" value="P:cell wall macromolecule catabolic process"/>
    <property type="evidence" value="ECO:0007669"/>
    <property type="project" value="InterPro"/>
</dbReference>
<proteinExistence type="inferred from homology"/>
<dbReference type="InterPro" id="IPR017853">
    <property type="entry name" value="GH"/>
</dbReference>
<sequence>MDKRRASKRRIHAIRRGEGMIHMSMRGFDISDWQKDIDINAVDYDFVICKATQGTSYVNGYCDINIQKAKQAGKPWGFYHFMWDCDPVEQADYFYANCKNYFGEGIPILDYEDGGRIGSDGAKRFLDRIYELTGVRCLFYTYRNIVQSPHDDEDWGAIARNHALWVAQYANDEQTGYQDSPWLPGGEFGAWKTIVMHQYTSHGRLDGYGGNLDLDIAYMDADAWARYAKPGTSNVQPAAPDAPSGSAADIATDVMRGKYGNGDERKAKLGGRFDEVQSLINRAATASADDLASDVLNGLFGNGDTRRAILGSRYDEVQTIVNGKANGVDIDALARAVIRGEYGDGETRKAKLGANYDAVQKRANELL</sequence>
<dbReference type="Gene3D" id="3.20.20.80">
    <property type="entry name" value="Glycosidases"/>
    <property type="match status" value="1"/>
</dbReference>
<dbReference type="InterPro" id="IPR013168">
    <property type="entry name" value="Cpl_7_lyso_C"/>
</dbReference>
<feature type="domain" description="Cpl-7 lysozyme C-terminal" evidence="4">
    <location>
        <begin position="330"/>
        <end position="367"/>
    </location>
</feature>
<dbReference type="EMBL" id="SDPW01000001">
    <property type="protein sequence ID" value="RXZ54872.1"/>
    <property type="molecule type" value="Genomic_DNA"/>
</dbReference>
<evidence type="ECO:0000259" key="4">
    <source>
        <dbReference type="SMART" id="SM01095"/>
    </source>
</evidence>
<organism evidence="5 6">
    <name type="scientific">Senegalimassilia faecalis</name>
    <dbReference type="NCBI Taxonomy" id="2509433"/>
    <lineage>
        <taxon>Bacteria</taxon>
        <taxon>Bacillati</taxon>
        <taxon>Actinomycetota</taxon>
        <taxon>Coriobacteriia</taxon>
        <taxon>Coriobacteriales</taxon>
        <taxon>Coriobacteriaceae</taxon>
        <taxon>Senegalimassilia</taxon>
    </lineage>
</organism>
<protein>
    <recommendedName>
        <fullName evidence="4">Cpl-7 lysozyme C-terminal domain-containing protein</fullName>
    </recommendedName>
</protein>
<dbReference type="Proteomes" id="UP000293345">
    <property type="component" value="Unassembled WGS sequence"/>
</dbReference>
<evidence type="ECO:0000313" key="5">
    <source>
        <dbReference type="EMBL" id="RXZ54872.1"/>
    </source>
</evidence>
<evidence type="ECO:0000256" key="2">
    <source>
        <dbReference type="ARBA" id="ARBA00022801"/>
    </source>
</evidence>
<gene>
    <name evidence="5" type="ORF">ET524_10555</name>
</gene>
<dbReference type="SMART" id="SM00641">
    <property type="entry name" value="Glyco_25"/>
    <property type="match status" value="1"/>
</dbReference>
<comment type="caution">
    <text evidence="5">The sequence shown here is derived from an EMBL/GenBank/DDBJ whole genome shotgun (WGS) entry which is preliminary data.</text>
</comment>
<dbReference type="SUPFAM" id="SSF51445">
    <property type="entry name" value="(Trans)glycosidases"/>
    <property type="match status" value="1"/>
</dbReference>
<keyword evidence="3" id="KW-0326">Glycosidase</keyword>
<dbReference type="PANTHER" id="PTHR34135:SF2">
    <property type="entry name" value="LYSOZYME"/>
    <property type="match status" value="1"/>
</dbReference>
<dbReference type="PANTHER" id="PTHR34135">
    <property type="entry name" value="LYSOZYME"/>
    <property type="match status" value="1"/>
</dbReference>
<dbReference type="GO" id="GO:0016052">
    <property type="term" value="P:carbohydrate catabolic process"/>
    <property type="evidence" value="ECO:0007669"/>
    <property type="project" value="TreeGrafter"/>
</dbReference>
<dbReference type="SMART" id="SM01095">
    <property type="entry name" value="Cpl-7"/>
    <property type="match status" value="3"/>
</dbReference>
<dbReference type="PROSITE" id="PS51904">
    <property type="entry name" value="GLYCOSYL_HYDROL_F25_2"/>
    <property type="match status" value="1"/>
</dbReference>
<reference evidence="5 6" key="1">
    <citation type="submission" date="2019-01" db="EMBL/GenBank/DDBJ databases">
        <title>Senegalimassilia sp. nov. KGMB04484 isolated human feces.</title>
        <authorList>
            <person name="Han K.-I."/>
            <person name="Kim J.-S."/>
            <person name="Lee K.C."/>
            <person name="Suh M.K."/>
            <person name="Eom M.K."/>
            <person name="Lee J.H."/>
            <person name="Park S.-H."/>
            <person name="Kang S.W."/>
            <person name="Park J.-E."/>
            <person name="Oh B.S."/>
            <person name="Yu S.Y."/>
            <person name="Choi S.-H."/>
            <person name="Lee D.H."/>
            <person name="Yoon H."/>
            <person name="Kim B.-Y."/>
            <person name="Lee J.H."/>
            <person name="Lee J.-S."/>
        </authorList>
    </citation>
    <scope>NUCLEOTIDE SEQUENCE [LARGE SCALE GENOMIC DNA]</scope>
    <source>
        <strain evidence="5 6">KGMB04484</strain>
    </source>
</reference>
<evidence type="ECO:0000313" key="6">
    <source>
        <dbReference type="Proteomes" id="UP000293345"/>
    </source>
</evidence>
<feature type="domain" description="Cpl-7 lysozyme C-terminal" evidence="4">
    <location>
        <begin position="247"/>
        <end position="285"/>
    </location>
</feature>
<dbReference type="GO" id="GO:0009253">
    <property type="term" value="P:peptidoglycan catabolic process"/>
    <property type="evidence" value="ECO:0007669"/>
    <property type="project" value="InterPro"/>
</dbReference>
<comment type="similarity">
    <text evidence="1">Belongs to the glycosyl hydrolase 25 family.</text>
</comment>
<keyword evidence="6" id="KW-1185">Reference proteome</keyword>
<dbReference type="AlphaFoldDB" id="A0A4Q2K5Z2"/>
<name>A0A4Q2K5Z2_9ACTN</name>
<dbReference type="GO" id="GO:0003796">
    <property type="term" value="F:lysozyme activity"/>
    <property type="evidence" value="ECO:0007669"/>
    <property type="project" value="InterPro"/>
</dbReference>